<dbReference type="Proteomes" id="UP000198778">
    <property type="component" value="Unassembled WGS sequence"/>
</dbReference>
<dbReference type="InterPro" id="IPR032710">
    <property type="entry name" value="NTF2-like_dom_sf"/>
</dbReference>
<sequence length="213" mass="25033">MKMKHLLLAAALISLAACANNEDGEEAAQQDEERELESLRESEAALAEQLEEERERTSELEERVEDLYEENMQLKDDLLTYKQDLIDRQAEHEQELAERQELDDTARQLFQAMHERDTDLLAELLAEEVQIDSDAELLTFTRDEMERSFHFLQLERVNFVRQRSLEVNEGEAVAEYEFYDADEEELYLDGAVEVSFEQIEENDWSVVYVQFIN</sequence>
<dbReference type="RefSeq" id="WP_090841479.1">
    <property type="nucleotide sequence ID" value="NZ_FNIL01000002.1"/>
</dbReference>
<reference evidence="4" key="1">
    <citation type="submission" date="2016-10" db="EMBL/GenBank/DDBJ databases">
        <authorList>
            <person name="Varghese N."/>
            <person name="Submissions S."/>
        </authorList>
    </citation>
    <scope>NUCLEOTIDE SEQUENCE [LARGE SCALE GENOMIC DNA]</scope>
    <source>
        <strain evidence="4">CGMCC 1.10369</strain>
    </source>
</reference>
<gene>
    <name evidence="3" type="ORF">SAMN04488053_102213</name>
</gene>
<dbReference type="EMBL" id="FNIL01000002">
    <property type="protein sequence ID" value="SDN60777.1"/>
    <property type="molecule type" value="Genomic_DNA"/>
</dbReference>
<feature type="chain" id="PRO_5039682760" evidence="2">
    <location>
        <begin position="20"/>
        <end position="213"/>
    </location>
</feature>
<evidence type="ECO:0000256" key="2">
    <source>
        <dbReference type="SAM" id="SignalP"/>
    </source>
</evidence>
<name>A0A1H0CSA9_9BACI</name>
<evidence type="ECO:0000256" key="1">
    <source>
        <dbReference type="SAM" id="MobiDB-lite"/>
    </source>
</evidence>
<dbReference type="STRING" id="745820.SAMN04488053_102213"/>
<feature type="region of interest" description="Disordered" evidence="1">
    <location>
        <begin position="22"/>
        <end position="61"/>
    </location>
</feature>
<keyword evidence="4" id="KW-1185">Reference proteome</keyword>
<evidence type="ECO:0000313" key="4">
    <source>
        <dbReference type="Proteomes" id="UP000198778"/>
    </source>
</evidence>
<feature type="signal peptide" evidence="2">
    <location>
        <begin position="1"/>
        <end position="19"/>
    </location>
</feature>
<dbReference type="SUPFAM" id="SSF54427">
    <property type="entry name" value="NTF2-like"/>
    <property type="match status" value="1"/>
</dbReference>
<protein>
    <submittedName>
        <fullName evidence="3">Uncharacterized protein</fullName>
    </submittedName>
</protein>
<dbReference type="AlphaFoldDB" id="A0A1H0CSA9"/>
<evidence type="ECO:0000313" key="3">
    <source>
        <dbReference type="EMBL" id="SDN60777.1"/>
    </source>
</evidence>
<proteinExistence type="predicted"/>
<dbReference type="OrthoDB" id="2883880at2"/>
<feature type="compositionally biased region" description="Acidic residues" evidence="1">
    <location>
        <begin position="22"/>
        <end position="35"/>
    </location>
</feature>
<accession>A0A1H0CSA9</accession>
<keyword evidence="2" id="KW-0732">Signal</keyword>
<dbReference type="PROSITE" id="PS51257">
    <property type="entry name" value="PROKAR_LIPOPROTEIN"/>
    <property type="match status" value="1"/>
</dbReference>
<organism evidence="3 4">
    <name type="scientific">Alkalicoccus daliensis</name>
    <dbReference type="NCBI Taxonomy" id="745820"/>
    <lineage>
        <taxon>Bacteria</taxon>
        <taxon>Bacillati</taxon>
        <taxon>Bacillota</taxon>
        <taxon>Bacilli</taxon>
        <taxon>Bacillales</taxon>
        <taxon>Bacillaceae</taxon>
        <taxon>Alkalicoccus</taxon>
    </lineage>
</organism>